<organism evidence="1 2">
    <name type="scientific">Oopsacas minuta</name>
    <dbReference type="NCBI Taxonomy" id="111878"/>
    <lineage>
        <taxon>Eukaryota</taxon>
        <taxon>Metazoa</taxon>
        <taxon>Porifera</taxon>
        <taxon>Hexactinellida</taxon>
        <taxon>Hexasterophora</taxon>
        <taxon>Lyssacinosida</taxon>
        <taxon>Leucopsacidae</taxon>
        <taxon>Oopsacas</taxon>
    </lineage>
</organism>
<dbReference type="Proteomes" id="UP001165289">
    <property type="component" value="Unassembled WGS sequence"/>
</dbReference>
<name>A0AAV7JXQ0_9METZ</name>
<dbReference type="EMBL" id="JAKMXF010000288">
    <property type="protein sequence ID" value="KAI6653240.1"/>
    <property type="molecule type" value="Genomic_DNA"/>
</dbReference>
<dbReference type="InterPro" id="IPR039320">
    <property type="entry name" value="RNF207"/>
</dbReference>
<dbReference type="PANTHER" id="PTHR22635">
    <property type="entry name" value="RING FINGER PROTEIN 207"/>
    <property type="match status" value="1"/>
</dbReference>
<dbReference type="GO" id="GO:0044325">
    <property type="term" value="F:transmembrane transporter binding"/>
    <property type="evidence" value="ECO:0007669"/>
    <property type="project" value="TreeGrafter"/>
</dbReference>
<dbReference type="PANTHER" id="PTHR22635:SF0">
    <property type="entry name" value="RING FINGER PROTEIN 207"/>
    <property type="match status" value="1"/>
</dbReference>
<reference evidence="1 2" key="1">
    <citation type="journal article" date="2023" name="BMC Biol.">
        <title>The compact genome of the sponge Oopsacas minuta (Hexactinellida) is lacking key metazoan core genes.</title>
        <authorList>
            <person name="Santini S."/>
            <person name="Schenkelaars Q."/>
            <person name="Jourda C."/>
            <person name="Duchesne M."/>
            <person name="Belahbib H."/>
            <person name="Rocher C."/>
            <person name="Selva M."/>
            <person name="Riesgo A."/>
            <person name="Vervoort M."/>
            <person name="Leys S.P."/>
            <person name="Kodjabachian L."/>
            <person name="Le Bivic A."/>
            <person name="Borchiellini C."/>
            <person name="Claverie J.M."/>
            <person name="Renard E."/>
        </authorList>
    </citation>
    <scope>NUCLEOTIDE SEQUENCE [LARGE SCALE GENOMIC DNA]</scope>
    <source>
        <strain evidence="1">SPO-2</strain>
    </source>
</reference>
<accession>A0AAV7JXQ0</accession>
<dbReference type="AlphaFoldDB" id="A0AAV7JXQ0"/>
<evidence type="ECO:0000313" key="1">
    <source>
        <dbReference type="EMBL" id="KAI6653240.1"/>
    </source>
</evidence>
<protein>
    <submittedName>
        <fullName evidence="1">Uncharacterized protein</fullName>
    </submittedName>
</protein>
<sequence length="104" mass="12135">MIQDWEETVTKVTYEREIFYGHLQELDRLQNENTQLSTIVSSLEPFVKSLNSVSQRLSPMLLAAAKDREQNQVMRDLMNKISGIESDSSKRLEAIQELEYRLKT</sequence>
<comment type="caution">
    <text evidence="1">The sequence shown here is derived from an EMBL/GenBank/DDBJ whole genome shotgun (WGS) entry which is preliminary data.</text>
</comment>
<proteinExistence type="predicted"/>
<gene>
    <name evidence="1" type="ORF">LOD99_3765</name>
</gene>
<dbReference type="GO" id="GO:0048471">
    <property type="term" value="C:perinuclear region of cytoplasm"/>
    <property type="evidence" value="ECO:0007669"/>
    <property type="project" value="TreeGrafter"/>
</dbReference>
<evidence type="ECO:0000313" key="2">
    <source>
        <dbReference type="Proteomes" id="UP001165289"/>
    </source>
</evidence>
<keyword evidence="2" id="KW-1185">Reference proteome</keyword>
<dbReference type="GO" id="GO:0030544">
    <property type="term" value="F:Hsp70 protein binding"/>
    <property type="evidence" value="ECO:0007669"/>
    <property type="project" value="InterPro"/>
</dbReference>